<organism evidence="1 2">
    <name type="scientific">Hymenobacter koreensis</name>
    <dbReference type="NCBI Taxonomy" id="1084523"/>
    <lineage>
        <taxon>Bacteria</taxon>
        <taxon>Pseudomonadati</taxon>
        <taxon>Bacteroidota</taxon>
        <taxon>Cytophagia</taxon>
        <taxon>Cytophagales</taxon>
        <taxon>Hymenobacteraceae</taxon>
        <taxon>Hymenobacter</taxon>
    </lineage>
</organism>
<evidence type="ECO:0000313" key="1">
    <source>
        <dbReference type="EMBL" id="GAA4391641.1"/>
    </source>
</evidence>
<keyword evidence="2" id="KW-1185">Reference proteome</keyword>
<gene>
    <name evidence="1" type="ORF">GCM10023186_41130</name>
</gene>
<dbReference type="EMBL" id="BAABHA010000015">
    <property type="protein sequence ID" value="GAA4391641.1"/>
    <property type="molecule type" value="Genomic_DNA"/>
</dbReference>
<dbReference type="RefSeq" id="WP_345227288.1">
    <property type="nucleotide sequence ID" value="NZ_BAABHA010000015.1"/>
</dbReference>
<dbReference type="Proteomes" id="UP001500454">
    <property type="component" value="Unassembled WGS sequence"/>
</dbReference>
<comment type="caution">
    <text evidence="1">The sequence shown here is derived from an EMBL/GenBank/DDBJ whole genome shotgun (WGS) entry which is preliminary data.</text>
</comment>
<accession>A0ABP8JJ84</accession>
<proteinExistence type="predicted"/>
<protein>
    <submittedName>
        <fullName evidence="1">Uncharacterized protein</fullName>
    </submittedName>
</protein>
<name>A0ABP8JJ84_9BACT</name>
<evidence type="ECO:0000313" key="2">
    <source>
        <dbReference type="Proteomes" id="UP001500454"/>
    </source>
</evidence>
<sequence>MDQSLKNRYCYVCGYDMSDDEQREVKYGVTCPCCVFLYGVDEINYGDNALMSYRDKWIEEGLPFENMLHPTFVKWNLKAALAQLDNLKRIKITDYYHRRLGEENGLWTPEYDANAIEVCWWKRRR</sequence>
<reference evidence="2" key="1">
    <citation type="journal article" date="2019" name="Int. J. Syst. Evol. Microbiol.">
        <title>The Global Catalogue of Microorganisms (GCM) 10K type strain sequencing project: providing services to taxonomists for standard genome sequencing and annotation.</title>
        <authorList>
            <consortium name="The Broad Institute Genomics Platform"/>
            <consortium name="The Broad Institute Genome Sequencing Center for Infectious Disease"/>
            <person name="Wu L."/>
            <person name="Ma J."/>
        </authorList>
    </citation>
    <scope>NUCLEOTIDE SEQUENCE [LARGE SCALE GENOMIC DNA]</scope>
    <source>
        <strain evidence="2">JCM 17924</strain>
    </source>
</reference>